<dbReference type="RefSeq" id="WP_143694331.1">
    <property type="nucleotide sequence ID" value="NZ_AP019800.1"/>
</dbReference>
<keyword evidence="1" id="KW-0614">Plasmid</keyword>
<sequence length="183" mass="21098">MNSLDLLMSELETTSERSLKLGYFHPASTEYIVKSADLTSNPKLYLKYIAAIEQVIKMPTIGMLMLIKAYVNSSSPRNISIRNYNSDINDCPILDRCPVFHLNYALKELPGQMTAPKELVVLTQHLASERGRKLYFERLRFQYIDERKPLTVEDLRSWVLLNLTNYSVYEFAHGQNELMLCVG</sequence>
<protein>
    <submittedName>
        <fullName evidence="1">Uncharacterized protein</fullName>
    </submittedName>
</protein>
<evidence type="ECO:0000313" key="1">
    <source>
        <dbReference type="EMBL" id="BBL92374.1"/>
    </source>
</evidence>
<accession>A0A510IF14</accession>
<proteinExistence type="predicted"/>
<name>A0A510IF14_9VIBR</name>
<evidence type="ECO:0000313" key="2">
    <source>
        <dbReference type="Proteomes" id="UP000315115"/>
    </source>
</evidence>
<dbReference type="AlphaFoldDB" id="A0A510IF14"/>
<dbReference type="EMBL" id="AP019800">
    <property type="protein sequence ID" value="BBL92374.1"/>
    <property type="molecule type" value="Genomic_DNA"/>
</dbReference>
<geneLocation type="plasmid" evidence="2">
    <name>pam7 dna</name>
</geneLocation>
<organism evidence="1 2">
    <name type="scientific">Vibrio rotiferianus</name>
    <dbReference type="NCBI Taxonomy" id="190895"/>
    <lineage>
        <taxon>Bacteria</taxon>
        <taxon>Pseudomonadati</taxon>
        <taxon>Pseudomonadota</taxon>
        <taxon>Gammaproteobacteria</taxon>
        <taxon>Vibrionales</taxon>
        <taxon>Vibrionaceae</taxon>
        <taxon>Vibrio</taxon>
    </lineage>
</organism>
<dbReference type="Proteomes" id="UP000315115">
    <property type="component" value="Plasmid pAM7"/>
</dbReference>
<reference evidence="2" key="1">
    <citation type="submission" date="2019-07" db="EMBL/GenBank/DDBJ databases">
        <title>Complete Genome Sequences of Vibrion rotiferianus strain AM7.</title>
        <authorList>
            <person name="Miyazaki K."/>
            <person name="Wiseschart A."/>
            <person name="Pootanakit K."/>
            <person name="Ishimori K."/>
            <person name="Kitahara K."/>
        </authorList>
    </citation>
    <scope>NUCLEOTIDE SEQUENCE [LARGE SCALE GENOMIC DNA]</scope>
    <source>
        <strain evidence="2">AM7</strain>
        <plasmid evidence="2">pam7 dna</plasmid>
    </source>
</reference>
<gene>
    <name evidence="1" type="ORF">VroAM7_50270</name>
</gene>